<evidence type="ECO:0000256" key="6">
    <source>
        <dbReference type="PROSITE-ProRule" id="PRU00146"/>
    </source>
</evidence>
<organism evidence="9 10">
    <name type="scientific">Tanacetum coccineum</name>
    <dbReference type="NCBI Taxonomy" id="301880"/>
    <lineage>
        <taxon>Eukaryota</taxon>
        <taxon>Viridiplantae</taxon>
        <taxon>Streptophyta</taxon>
        <taxon>Embryophyta</taxon>
        <taxon>Tracheophyta</taxon>
        <taxon>Spermatophyta</taxon>
        <taxon>Magnoliopsida</taxon>
        <taxon>eudicotyledons</taxon>
        <taxon>Gunneridae</taxon>
        <taxon>Pentapetalae</taxon>
        <taxon>asterids</taxon>
        <taxon>campanulids</taxon>
        <taxon>Asterales</taxon>
        <taxon>Asteraceae</taxon>
        <taxon>Asteroideae</taxon>
        <taxon>Anthemideae</taxon>
        <taxon>Anthemidinae</taxon>
        <taxon>Tanacetum</taxon>
    </lineage>
</organism>
<dbReference type="InterPro" id="IPR001965">
    <property type="entry name" value="Znf_PHD"/>
</dbReference>
<evidence type="ECO:0000256" key="4">
    <source>
        <dbReference type="ARBA" id="ARBA00022833"/>
    </source>
</evidence>
<keyword evidence="3 6" id="KW-0863">Zinc-finger</keyword>
<evidence type="ECO:0000313" key="10">
    <source>
        <dbReference type="Proteomes" id="UP001151760"/>
    </source>
</evidence>
<dbReference type="InterPro" id="IPR011011">
    <property type="entry name" value="Znf_FYVE_PHD"/>
</dbReference>
<dbReference type="InterPro" id="IPR042163">
    <property type="entry name" value="PHF12"/>
</dbReference>
<dbReference type="PROSITE" id="PS50016">
    <property type="entry name" value="ZF_PHD_2"/>
    <property type="match status" value="1"/>
</dbReference>
<comment type="subcellular location">
    <subcellularLocation>
        <location evidence="1">Nucleus</location>
    </subcellularLocation>
</comment>
<name>A0ABQ5FJD5_9ASTR</name>
<accession>A0ABQ5FJD5</accession>
<dbReference type="InterPro" id="IPR032308">
    <property type="entry name" value="TDBD"/>
</dbReference>
<dbReference type="SMART" id="SM00249">
    <property type="entry name" value="PHD"/>
    <property type="match status" value="2"/>
</dbReference>
<reference evidence="9" key="2">
    <citation type="submission" date="2022-01" db="EMBL/GenBank/DDBJ databases">
        <authorList>
            <person name="Yamashiro T."/>
            <person name="Shiraishi A."/>
            <person name="Satake H."/>
            <person name="Nakayama K."/>
        </authorList>
    </citation>
    <scope>NUCLEOTIDE SEQUENCE</scope>
</reference>
<dbReference type="InterPro" id="IPR019787">
    <property type="entry name" value="Znf_PHD-finger"/>
</dbReference>
<feature type="compositionally biased region" description="Basic residues" evidence="7">
    <location>
        <begin position="37"/>
        <end position="51"/>
    </location>
</feature>
<sequence length="625" mass="68903">MQDHKKKYGKNMAQVVFIGEAPPKKKPGKKIRDGNKKKERRANKSSSKKGPKVTPKGKQNRKPRLLARSSNKGPDQEDDDALFSGKRNLISWMLDLGVITPGGKLQYRECKRRKGLSEGTVSHDGIHCNCCNEVMDVSKFVSHGGWKLDEALKNICYQSGPSLLTCLLKSWKKEEESTSIKFNSVNAMEGDPNDDTCNICGDGGDLICCDGCPSTFNQSCLDIQNFPSGDWHCIYCSCKFCGLADSDASQVDDSEDAPNSEMLTCSMCEQKFHDSCLHALCASKDEDAVNLESSCLSFCGKKCRELYEQLQTYIDVKFELKDGYSMTLLKRSELSQDSTLNDPLKVLCNSKLAVAFSVMDECFVPVMDERSGVNVIHNVVYNCGSNFTRLNFSGFCTAILERSGELIAAASIRISDMIRLYCALGSLGVEELVIPAIPELFDTWTKVFGFKPLQKSKREAMKGMSVIVFPGTDLLQKPLYKNQVADNNQVADDKPVECITVVNDDDEQKPATCHESEKPATSLQVLEVADASDSEVRSSDDSEHKAVALVNDDITVVKASPLTSKDVLKVAFDLNLLPAATDTDVQPIDDDDAILRDPQVCKNSFELSDSRAQVDKNATQPLVLV</sequence>
<evidence type="ECO:0000313" key="9">
    <source>
        <dbReference type="EMBL" id="GJT63003.1"/>
    </source>
</evidence>
<dbReference type="SUPFAM" id="SSF57903">
    <property type="entry name" value="FYVE/PHD zinc finger"/>
    <property type="match status" value="1"/>
</dbReference>
<evidence type="ECO:0000259" key="8">
    <source>
        <dbReference type="PROSITE" id="PS50016"/>
    </source>
</evidence>
<evidence type="ECO:0000256" key="2">
    <source>
        <dbReference type="ARBA" id="ARBA00022723"/>
    </source>
</evidence>
<dbReference type="Proteomes" id="UP001151760">
    <property type="component" value="Unassembled WGS sequence"/>
</dbReference>
<keyword evidence="2" id="KW-0479">Metal-binding</keyword>
<protein>
    <submittedName>
        <fullName evidence="9">Acyl-CoA N-acyltransferase with RING/FYVE/PHD-type zinc finger protein</fullName>
    </submittedName>
</protein>
<dbReference type="Gene3D" id="3.30.40.10">
    <property type="entry name" value="Zinc/RING finger domain, C3HC4 (zinc finger)"/>
    <property type="match status" value="1"/>
</dbReference>
<dbReference type="Pfam" id="PF16135">
    <property type="entry name" value="TDBD"/>
    <property type="match status" value="1"/>
</dbReference>
<feature type="domain" description="PHD-type" evidence="8">
    <location>
        <begin position="194"/>
        <end position="239"/>
    </location>
</feature>
<evidence type="ECO:0000256" key="5">
    <source>
        <dbReference type="ARBA" id="ARBA00023242"/>
    </source>
</evidence>
<evidence type="ECO:0000256" key="1">
    <source>
        <dbReference type="ARBA" id="ARBA00004123"/>
    </source>
</evidence>
<dbReference type="EMBL" id="BQNB010017423">
    <property type="protein sequence ID" value="GJT63003.1"/>
    <property type="molecule type" value="Genomic_DNA"/>
</dbReference>
<evidence type="ECO:0000256" key="7">
    <source>
        <dbReference type="SAM" id="MobiDB-lite"/>
    </source>
</evidence>
<evidence type="ECO:0000256" key="3">
    <source>
        <dbReference type="ARBA" id="ARBA00022771"/>
    </source>
</evidence>
<feature type="region of interest" description="Disordered" evidence="7">
    <location>
        <begin position="1"/>
        <end position="80"/>
    </location>
</feature>
<gene>
    <name evidence="9" type="ORF">Tco_1006536</name>
</gene>
<dbReference type="PANTHER" id="PTHR46309:SF25">
    <property type="entry name" value="ACYL-COA N-ACYLTRANSFERASE WITH RING_FYVE_PHD-TYPE ZINC FINGER PROTEIN-RELATED"/>
    <property type="match status" value="1"/>
</dbReference>
<keyword evidence="5" id="KW-0539">Nucleus</keyword>
<comment type="caution">
    <text evidence="9">The sequence shown here is derived from an EMBL/GenBank/DDBJ whole genome shotgun (WGS) entry which is preliminary data.</text>
</comment>
<reference evidence="9" key="1">
    <citation type="journal article" date="2022" name="Int. J. Mol. Sci.">
        <title>Draft Genome of Tanacetum Coccineum: Genomic Comparison of Closely Related Tanacetum-Family Plants.</title>
        <authorList>
            <person name="Yamashiro T."/>
            <person name="Shiraishi A."/>
            <person name="Nakayama K."/>
            <person name="Satake H."/>
        </authorList>
    </citation>
    <scope>NUCLEOTIDE SEQUENCE</scope>
</reference>
<proteinExistence type="predicted"/>
<dbReference type="InterPro" id="IPR013083">
    <property type="entry name" value="Znf_RING/FYVE/PHD"/>
</dbReference>
<dbReference type="InterPro" id="IPR056511">
    <property type="entry name" value="IDM1_C"/>
</dbReference>
<dbReference type="PANTHER" id="PTHR46309">
    <property type="entry name" value="PHD FINGER PROTEIN 12"/>
    <property type="match status" value="1"/>
</dbReference>
<dbReference type="Pfam" id="PF23209">
    <property type="entry name" value="IDM1_C"/>
    <property type="match status" value="2"/>
</dbReference>
<keyword evidence="4" id="KW-0862">Zinc</keyword>
<keyword evidence="10" id="KW-1185">Reference proteome</keyword>